<feature type="transmembrane region" description="Helical" evidence="6">
    <location>
        <begin position="130"/>
        <end position="150"/>
    </location>
</feature>
<evidence type="ECO:0000256" key="3">
    <source>
        <dbReference type="ARBA" id="ARBA00022692"/>
    </source>
</evidence>
<dbReference type="GO" id="GO:0050071">
    <property type="term" value="F:phosphatidylglycerol lysyltransferase activity"/>
    <property type="evidence" value="ECO:0007669"/>
    <property type="project" value="UniProtKB-EC"/>
</dbReference>
<dbReference type="AlphaFoldDB" id="A0A329TKQ2"/>
<dbReference type="EC" id="2.3.2.3" evidence="6"/>
<feature type="transmembrane region" description="Helical" evidence="6">
    <location>
        <begin position="317"/>
        <end position="336"/>
    </location>
</feature>
<dbReference type="PANTHER" id="PTHR39087:SF2">
    <property type="entry name" value="UPF0104 MEMBRANE PROTEIN MJ1595"/>
    <property type="match status" value="1"/>
</dbReference>
<evidence type="ECO:0000256" key="5">
    <source>
        <dbReference type="ARBA" id="ARBA00023136"/>
    </source>
</evidence>
<keyword evidence="6" id="KW-0443">Lipid metabolism</keyword>
<keyword evidence="6" id="KW-0046">Antibiotic resistance</keyword>
<keyword evidence="3 6" id="KW-0812">Transmembrane</keyword>
<reference evidence="7 8" key="1">
    <citation type="submission" date="2018-02" db="EMBL/GenBank/DDBJ databases">
        <title>Complete genome sequencing of Faecalibacterium prausnitzii strains isolated from the human gut.</title>
        <authorList>
            <person name="Fitzgerald B.C."/>
            <person name="Shkoporov A.N."/>
            <person name="Ross P.R."/>
            <person name="Hill C."/>
        </authorList>
    </citation>
    <scope>NUCLEOTIDE SEQUENCE [LARGE SCALE GENOMIC DNA]</scope>
    <source>
        <strain evidence="7 8">APC942/8-14-2</strain>
    </source>
</reference>
<dbReference type="GO" id="GO:0046677">
    <property type="term" value="P:response to antibiotic"/>
    <property type="evidence" value="ECO:0007669"/>
    <property type="project" value="UniProtKB-KW"/>
</dbReference>
<gene>
    <name evidence="6" type="primary">mprF</name>
    <name evidence="7" type="ORF">C4N25_09065</name>
</gene>
<comment type="function">
    <text evidence="6">Catalyzes the transfer of a lysyl group from L-lysyl-tRNA(Lys) to membrane-bound phosphatidylglycerol (PG), which produces lysylphosphatidylglycerol (LPG), a major component of the bacterial membrane with a positive net charge. LPG synthesis contributes to bacterial virulence as it is involved in the resistance mechanism against cationic antimicrobial peptides (CAMP) produces by the host's immune system (defensins, cathelicidins) and by the competing microorganisms.</text>
</comment>
<dbReference type="PANTHER" id="PTHR39087">
    <property type="entry name" value="UPF0104 MEMBRANE PROTEIN MJ1595"/>
    <property type="match status" value="1"/>
</dbReference>
<evidence type="ECO:0000256" key="2">
    <source>
        <dbReference type="ARBA" id="ARBA00022475"/>
    </source>
</evidence>
<dbReference type="Pfam" id="PF03706">
    <property type="entry name" value="LPG_synthase_TM"/>
    <property type="match status" value="1"/>
</dbReference>
<name>A0A329TKQ2_9FIRM</name>
<accession>A0A329TKQ2</accession>
<evidence type="ECO:0000313" key="8">
    <source>
        <dbReference type="Proteomes" id="UP000251634"/>
    </source>
</evidence>
<dbReference type="Proteomes" id="UP000251634">
    <property type="component" value="Unassembled WGS sequence"/>
</dbReference>
<keyword evidence="5 6" id="KW-0472">Membrane</keyword>
<keyword evidence="2" id="KW-1003">Cell membrane</keyword>
<keyword evidence="6" id="KW-0808">Transferase</keyword>
<dbReference type="GO" id="GO:0005886">
    <property type="term" value="C:plasma membrane"/>
    <property type="evidence" value="ECO:0007669"/>
    <property type="project" value="UniProtKB-SubCell"/>
</dbReference>
<comment type="catalytic activity">
    <reaction evidence="6">
        <text>L-lysyl-tRNA(Lys) + a 1,2-diacyl-sn-glycero-3-phospho-(1'-sn-glycerol) = a 1,2-diacyl-sn-glycero-3-phospho-1'-(3'-O-L-lysyl)-sn-glycerol + tRNA(Lys)</text>
        <dbReference type="Rhea" id="RHEA:10668"/>
        <dbReference type="Rhea" id="RHEA-COMP:9696"/>
        <dbReference type="Rhea" id="RHEA-COMP:9697"/>
        <dbReference type="ChEBI" id="CHEBI:64716"/>
        <dbReference type="ChEBI" id="CHEBI:75792"/>
        <dbReference type="ChEBI" id="CHEBI:78442"/>
        <dbReference type="ChEBI" id="CHEBI:78529"/>
        <dbReference type="EC" id="2.3.2.3"/>
    </reaction>
</comment>
<comment type="caution">
    <text evidence="7">The sequence shown here is derived from an EMBL/GenBank/DDBJ whole genome shotgun (WGS) entry which is preliminary data.</text>
</comment>
<feature type="transmembrane region" description="Helical" evidence="6">
    <location>
        <begin position="237"/>
        <end position="256"/>
    </location>
</feature>
<dbReference type="InterPro" id="IPR022791">
    <property type="entry name" value="L-PG_synthase/AglD"/>
</dbReference>
<evidence type="ECO:0000313" key="7">
    <source>
        <dbReference type="EMBL" id="RAW49116.1"/>
    </source>
</evidence>
<dbReference type="RefSeq" id="WP_112115796.1">
    <property type="nucleotide sequence ID" value="NZ_PRKZ01000006.1"/>
</dbReference>
<evidence type="ECO:0000256" key="4">
    <source>
        <dbReference type="ARBA" id="ARBA00022989"/>
    </source>
</evidence>
<dbReference type="EMBL" id="PRKZ01000006">
    <property type="protein sequence ID" value="RAW49116.1"/>
    <property type="molecule type" value="Genomic_DNA"/>
</dbReference>
<feature type="transmembrane region" description="Helical" evidence="6">
    <location>
        <begin position="88"/>
        <end position="110"/>
    </location>
</feature>
<evidence type="ECO:0000256" key="1">
    <source>
        <dbReference type="ARBA" id="ARBA00004651"/>
    </source>
</evidence>
<keyword evidence="4 6" id="KW-1133">Transmembrane helix</keyword>
<dbReference type="NCBIfam" id="TIGR00374">
    <property type="entry name" value="flippase-like domain"/>
    <property type="match status" value="1"/>
</dbReference>
<proteinExistence type="inferred from homology"/>
<feature type="transmembrane region" description="Helical" evidence="6">
    <location>
        <begin position="162"/>
        <end position="189"/>
    </location>
</feature>
<dbReference type="GO" id="GO:0006629">
    <property type="term" value="P:lipid metabolic process"/>
    <property type="evidence" value="ECO:0007669"/>
    <property type="project" value="UniProtKB-KW"/>
</dbReference>
<feature type="transmembrane region" description="Helical" evidence="6">
    <location>
        <begin position="54"/>
        <end position="76"/>
    </location>
</feature>
<evidence type="ECO:0000256" key="6">
    <source>
        <dbReference type="RuleBase" id="RU363042"/>
    </source>
</evidence>
<protein>
    <recommendedName>
        <fullName evidence="6">Phosphatidylglycerol lysyltransferase</fullName>
        <ecNumber evidence="6">2.3.2.3</ecNumber>
    </recommendedName>
    <alternativeName>
        <fullName evidence="6">Lysylphosphatidylglycerol synthase</fullName>
    </alternativeName>
</protein>
<comment type="subcellular location">
    <subcellularLocation>
        <location evidence="1 6">Cell membrane</location>
        <topology evidence="1 6">Multi-pass membrane protein</topology>
    </subcellularLocation>
</comment>
<sequence>MPRQSQNQSPAPSRKKALFSVAILLALTGVLTLLFQDHWAEISAALAQLSLGQVALVLVLGITYPLLEGVASWLIVRSRLPGFTLRHGIDNAWMGTFGNVICLGAGAVPMQTYYLHRCGLGLGPGVGLMTLQYVFHKAAVLVYATVLLLWNRQWFTAHATGVLSYLPAAYTVVAGVILGLVLLCTAPLVQSLARRALGLLPKTEKWQARRESWQTQLDTLSEESRHLLTEKTRCLKIFAVHLCKLFLMYTIPYFCLRFMGLSSALRFGQVQLLTALMLFLSNALPNVAGMGSIETAFLLVFGAFLPRGETMSVLMLFRIATYYVVVAVSAVGFFFAQKNAKKLG</sequence>
<comment type="similarity">
    <text evidence="6">Belongs to the LPG synthase family.</text>
</comment>
<organism evidence="7 8">
    <name type="scientific">Faecalibacterium prausnitzii</name>
    <dbReference type="NCBI Taxonomy" id="853"/>
    <lineage>
        <taxon>Bacteria</taxon>
        <taxon>Bacillati</taxon>
        <taxon>Bacillota</taxon>
        <taxon>Clostridia</taxon>
        <taxon>Eubacteriales</taxon>
        <taxon>Oscillospiraceae</taxon>
        <taxon>Faecalibacterium</taxon>
    </lineage>
</organism>